<dbReference type="OrthoDB" id="3226274at2759"/>
<organism evidence="2 3">
    <name type="scientific">Agrocybe chaxingu</name>
    <dbReference type="NCBI Taxonomy" id="84603"/>
    <lineage>
        <taxon>Eukaryota</taxon>
        <taxon>Fungi</taxon>
        <taxon>Dikarya</taxon>
        <taxon>Basidiomycota</taxon>
        <taxon>Agaricomycotina</taxon>
        <taxon>Agaricomycetes</taxon>
        <taxon>Agaricomycetidae</taxon>
        <taxon>Agaricales</taxon>
        <taxon>Agaricineae</taxon>
        <taxon>Strophariaceae</taxon>
        <taxon>Agrocybe</taxon>
    </lineage>
</organism>
<name>A0A9W8MQ01_9AGAR</name>
<dbReference type="InterPro" id="IPR036397">
    <property type="entry name" value="RNaseH_sf"/>
</dbReference>
<keyword evidence="3" id="KW-1185">Reference proteome</keyword>
<comment type="caution">
    <text evidence="2">The sequence shown here is derived from an EMBL/GenBank/DDBJ whole genome shotgun (WGS) entry which is preliminary data.</text>
</comment>
<dbReference type="InterPro" id="IPR052338">
    <property type="entry name" value="Transposase_5"/>
</dbReference>
<evidence type="ECO:0000259" key="1">
    <source>
        <dbReference type="Pfam" id="PF13358"/>
    </source>
</evidence>
<gene>
    <name evidence="2" type="ORF">NLJ89_g10752</name>
</gene>
<dbReference type="GO" id="GO:0003676">
    <property type="term" value="F:nucleic acid binding"/>
    <property type="evidence" value="ECO:0007669"/>
    <property type="project" value="InterPro"/>
</dbReference>
<sequence length="264" mass="30528">MAPHLTPTKRTTICVMRKAGYSNDEIRAALTGYHDISNKTIGRVIKKYGEKENYYETAHDATDLQKNYFPDVSVSTMKRALRQEGLESHIRATVPFISNKNLGVRKKWAKELLEWKVENWRAVHFSDESIFHLFGSDGVEWCWRRPGQRLDPRFTKKKVKHGGGKVAVWGMITPDGVGRIVRIEGNLTGALYREILQDDMLGTYDDLSLNPHDFYFQQDNDPKHKSHIAMAWFKENNIDLLPWPPNSPDINIIENLWGHLGRRI</sequence>
<evidence type="ECO:0000313" key="3">
    <source>
        <dbReference type="Proteomes" id="UP001148786"/>
    </source>
</evidence>
<evidence type="ECO:0000313" key="2">
    <source>
        <dbReference type="EMBL" id="KAJ3494693.1"/>
    </source>
</evidence>
<protein>
    <recommendedName>
        <fullName evidence="1">Tc1-like transposase DDE domain-containing protein</fullName>
    </recommendedName>
</protein>
<proteinExistence type="predicted"/>
<feature type="domain" description="Tc1-like transposase DDE" evidence="1">
    <location>
        <begin position="123"/>
        <end position="263"/>
    </location>
</feature>
<dbReference type="AlphaFoldDB" id="A0A9W8MQ01"/>
<dbReference type="EMBL" id="JANKHO010002102">
    <property type="protein sequence ID" value="KAJ3494693.1"/>
    <property type="molecule type" value="Genomic_DNA"/>
</dbReference>
<dbReference type="PANTHER" id="PTHR23022:SF134">
    <property type="entry name" value="TRANSPOSABLE ELEMENT TC1 TRANSPOSASE"/>
    <property type="match status" value="1"/>
</dbReference>
<dbReference type="Proteomes" id="UP001148786">
    <property type="component" value="Unassembled WGS sequence"/>
</dbReference>
<accession>A0A9W8MQ01</accession>
<dbReference type="InterPro" id="IPR038717">
    <property type="entry name" value="Tc1-like_DDE_dom"/>
</dbReference>
<reference evidence="2" key="1">
    <citation type="submission" date="2022-07" db="EMBL/GenBank/DDBJ databases">
        <title>Genome Sequence of Agrocybe chaxingu.</title>
        <authorList>
            <person name="Buettner E."/>
        </authorList>
    </citation>
    <scope>NUCLEOTIDE SEQUENCE</scope>
    <source>
        <strain evidence="2">MP-N11</strain>
    </source>
</reference>
<dbReference type="Pfam" id="PF13358">
    <property type="entry name" value="DDE_3"/>
    <property type="match status" value="1"/>
</dbReference>
<dbReference type="Gene3D" id="3.30.420.10">
    <property type="entry name" value="Ribonuclease H-like superfamily/Ribonuclease H"/>
    <property type="match status" value="1"/>
</dbReference>
<dbReference type="PANTHER" id="PTHR23022">
    <property type="entry name" value="TRANSPOSABLE ELEMENT-RELATED"/>
    <property type="match status" value="1"/>
</dbReference>